<accession>A0A512MFH5</accession>
<evidence type="ECO:0000313" key="2">
    <source>
        <dbReference type="EMBL" id="GEP45503.1"/>
    </source>
</evidence>
<reference evidence="2 3" key="1">
    <citation type="submission" date="2019-07" db="EMBL/GenBank/DDBJ databases">
        <title>Whole genome shotgun sequence of Brevifollis gellanilyticus NBRC 108608.</title>
        <authorList>
            <person name="Hosoyama A."/>
            <person name="Uohara A."/>
            <person name="Ohji S."/>
            <person name="Ichikawa N."/>
        </authorList>
    </citation>
    <scope>NUCLEOTIDE SEQUENCE [LARGE SCALE GENOMIC DNA]</scope>
    <source>
        <strain evidence="2 3">NBRC 108608</strain>
    </source>
</reference>
<dbReference type="EMBL" id="BKAG01000051">
    <property type="protein sequence ID" value="GEP45503.1"/>
    <property type="molecule type" value="Genomic_DNA"/>
</dbReference>
<keyword evidence="3" id="KW-1185">Reference proteome</keyword>
<feature type="region of interest" description="Disordered" evidence="1">
    <location>
        <begin position="1"/>
        <end position="24"/>
    </location>
</feature>
<proteinExistence type="predicted"/>
<sequence length="129" mass="14295">MAFKKEWRQALQAGPKPGVEGAWSGTWKSDVNGHHGRLRAVVGPVKNAEGDHNFRYHATWANIISGSYLAEHRVKPAKDKSGSTFTGQHDMPGWAGGRYTYCGTVKGDEFSACYQCSMDKGTFTMKRVR</sequence>
<evidence type="ECO:0000313" key="3">
    <source>
        <dbReference type="Proteomes" id="UP000321577"/>
    </source>
</evidence>
<evidence type="ECO:0000256" key="1">
    <source>
        <dbReference type="SAM" id="MobiDB-lite"/>
    </source>
</evidence>
<dbReference type="AlphaFoldDB" id="A0A512MFH5"/>
<name>A0A512MFH5_9BACT</name>
<protein>
    <submittedName>
        <fullName evidence="2">Uncharacterized protein</fullName>
    </submittedName>
</protein>
<comment type="caution">
    <text evidence="2">The sequence shown here is derived from an EMBL/GenBank/DDBJ whole genome shotgun (WGS) entry which is preliminary data.</text>
</comment>
<dbReference type="Proteomes" id="UP000321577">
    <property type="component" value="Unassembled WGS sequence"/>
</dbReference>
<gene>
    <name evidence="2" type="ORF">BGE01nite_47940</name>
</gene>
<organism evidence="2 3">
    <name type="scientific">Brevifollis gellanilyticus</name>
    <dbReference type="NCBI Taxonomy" id="748831"/>
    <lineage>
        <taxon>Bacteria</taxon>
        <taxon>Pseudomonadati</taxon>
        <taxon>Verrucomicrobiota</taxon>
        <taxon>Verrucomicrobiia</taxon>
        <taxon>Verrucomicrobiales</taxon>
        <taxon>Verrucomicrobiaceae</taxon>
    </lineage>
</organism>